<reference evidence="1" key="1">
    <citation type="submission" date="2022-06" db="EMBL/GenBank/DDBJ databases">
        <title>Idiomarina rhizosphaerae M1R2S28.</title>
        <authorList>
            <person name="Sun J.-Q."/>
            <person name="Li L.-F."/>
        </authorList>
    </citation>
    <scope>NUCLEOTIDE SEQUENCE</scope>
    <source>
        <strain evidence="1">M1R2S28</strain>
    </source>
</reference>
<keyword evidence="2" id="KW-1185">Reference proteome</keyword>
<protein>
    <submittedName>
        <fullName evidence="1">Uncharacterized protein</fullName>
    </submittedName>
</protein>
<accession>A0A9X2FWY1</accession>
<proteinExistence type="predicted"/>
<sequence>MLSVRSIRGDNPLTVEVDGRFAGEASDFLLRMGRKDGWLHCWASLILPSDVREFDKLKHNFERIREEFGSYYAYVSPEQSYQLINRIQAVEPSTTSKAVTYYRGGYYGHSVFHKAEQYSYQREFRILLGECDSSELTHRCFNIPGGLRDIVQDCPEIKITADTERSSKPLEFFVKPPG</sequence>
<dbReference type="AlphaFoldDB" id="A0A9X2FWY1"/>
<dbReference type="Proteomes" id="UP001139474">
    <property type="component" value="Unassembled WGS sequence"/>
</dbReference>
<organism evidence="1 2">
    <name type="scientific">Idiomarina rhizosphaerae</name>
    <dbReference type="NCBI Taxonomy" id="2961572"/>
    <lineage>
        <taxon>Bacteria</taxon>
        <taxon>Pseudomonadati</taxon>
        <taxon>Pseudomonadota</taxon>
        <taxon>Gammaproteobacteria</taxon>
        <taxon>Alteromonadales</taxon>
        <taxon>Idiomarinaceae</taxon>
        <taxon>Idiomarina</taxon>
    </lineage>
</organism>
<name>A0A9X2FWY1_9GAMM</name>
<evidence type="ECO:0000313" key="1">
    <source>
        <dbReference type="EMBL" id="MCP1340037.1"/>
    </source>
</evidence>
<dbReference type="EMBL" id="JAMZDE010000008">
    <property type="protein sequence ID" value="MCP1340037.1"/>
    <property type="molecule type" value="Genomic_DNA"/>
</dbReference>
<evidence type="ECO:0000313" key="2">
    <source>
        <dbReference type="Proteomes" id="UP001139474"/>
    </source>
</evidence>
<comment type="caution">
    <text evidence="1">The sequence shown here is derived from an EMBL/GenBank/DDBJ whole genome shotgun (WGS) entry which is preliminary data.</text>
</comment>
<dbReference type="RefSeq" id="WP_253619916.1">
    <property type="nucleotide sequence ID" value="NZ_JAMZDE010000008.1"/>
</dbReference>
<gene>
    <name evidence="1" type="ORF">NJR55_10620</name>
</gene>